<name>A0A8J2QFD0_9NEOP</name>
<organism evidence="2 3">
    <name type="scientific">Danaus chrysippus</name>
    <name type="common">African queen</name>
    <dbReference type="NCBI Taxonomy" id="151541"/>
    <lineage>
        <taxon>Eukaryota</taxon>
        <taxon>Metazoa</taxon>
        <taxon>Ecdysozoa</taxon>
        <taxon>Arthropoda</taxon>
        <taxon>Hexapoda</taxon>
        <taxon>Insecta</taxon>
        <taxon>Pterygota</taxon>
        <taxon>Neoptera</taxon>
        <taxon>Endopterygota</taxon>
        <taxon>Lepidoptera</taxon>
        <taxon>Glossata</taxon>
        <taxon>Ditrysia</taxon>
        <taxon>Papilionoidea</taxon>
        <taxon>Nymphalidae</taxon>
        <taxon>Danainae</taxon>
        <taxon>Danaini</taxon>
        <taxon>Danaina</taxon>
        <taxon>Danaus</taxon>
        <taxon>Anosia</taxon>
    </lineage>
</organism>
<gene>
    <name evidence="2" type="ORF">DCHRY22_LOCUS3028</name>
</gene>
<comment type="caution">
    <text evidence="2">The sequence shown here is derived from an EMBL/GenBank/DDBJ whole genome shotgun (WGS) entry which is preliminary data.</text>
</comment>
<reference evidence="2" key="1">
    <citation type="submission" date="2021-09" db="EMBL/GenBank/DDBJ databases">
        <authorList>
            <person name="Martin H S."/>
        </authorList>
    </citation>
    <scope>NUCLEOTIDE SEQUENCE</scope>
</reference>
<feature type="region of interest" description="Disordered" evidence="1">
    <location>
        <begin position="174"/>
        <end position="212"/>
    </location>
</feature>
<keyword evidence="3" id="KW-1185">Reference proteome</keyword>
<dbReference type="Proteomes" id="UP000789524">
    <property type="component" value="Unassembled WGS sequence"/>
</dbReference>
<accession>A0A8J2QFD0</accession>
<feature type="compositionally biased region" description="Polar residues" evidence="1">
    <location>
        <begin position="180"/>
        <end position="190"/>
    </location>
</feature>
<evidence type="ECO:0000313" key="2">
    <source>
        <dbReference type="EMBL" id="CAG9561536.1"/>
    </source>
</evidence>
<dbReference type="AlphaFoldDB" id="A0A8J2QFD0"/>
<evidence type="ECO:0000313" key="3">
    <source>
        <dbReference type="Proteomes" id="UP000789524"/>
    </source>
</evidence>
<proteinExistence type="predicted"/>
<evidence type="ECO:0000256" key="1">
    <source>
        <dbReference type="SAM" id="MobiDB-lite"/>
    </source>
</evidence>
<dbReference type="EMBL" id="CAKASE010000046">
    <property type="protein sequence ID" value="CAG9561536.1"/>
    <property type="molecule type" value="Genomic_DNA"/>
</dbReference>
<feature type="compositionally biased region" description="Polar residues" evidence="1">
    <location>
        <begin position="203"/>
        <end position="212"/>
    </location>
</feature>
<protein>
    <submittedName>
        <fullName evidence="2">(African queen) hypothetical protein</fullName>
    </submittedName>
</protein>
<sequence>MQRTLTPSPSSCYRVTENEEQLASESQIIVLAGDNMRQKIVRNPKNVGVVTTGGRAAGSGGRGGQSWVRLRFMAGPDSGADENVRGRRKQLEPKSMACNKLVDTSTSTEQTPENTCLVSSAATVAASRSQQACQARILPPLTTSTQQHSTHAHSGKVSRKLLARLSQVTSSLLDRAGDTGDTQPAHNTPHTTHDTRRSGGVASVQTTTAYTL</sequence>